<feature type="domain" description="Peptidase S1" evidence="4">
    <location>
        <begin position="34"/>
        <end position="270"/>
    </location>
</feature>
<keyword evidence="1" id="KW-1015">Disulfide bond</keyword>
<feature type="signal peptide" evidence="3">
    <location>
        <begin position="1"/>
        <end position="16"/>
    </location>
</feature>
<dbReference type="GO" id="GO:0006508">
    <property type="term" value="P:proteolysis"/>
    <property type="evidence" value="ECO:0007669"/>
    <property type="project" value="InterPro"/>
</dbReference>
<protein>
    <recommendedName>
        <fullName evidence="4">Peptidase S1 domain-containing protein</fullName>
    </recommendedName>
</protein>
<sequence length="273" mass="30031">MKVLLIIALVVASASAFFLDELKGWKYDNPDTAITRGHDAESGQFPYQVGISLQLGKKFGFCGGSLISNTWVLTAAHCILGLDALSRAHTVTVYLGSIWRSQPHVQYTVGRQDMIIHEHFSKTPLSNDIALIRIPYVEYSTYIQPVKLPKMQPSFESYTAHQSVATGWGDTLNPFNPNPEILQYAQLKVISLTDCQRSWGTTLTSAHICVSTFEGSSICRNDAGGPLIDLHSSVQIGVASFESSLGCDKGVPAVFTRVTSFLNWIKHYTDIAM</sequence>
<comment type="caution">
    <text evidence="5">The sequence shown here is derived from an EMBL/GenBank/DDBJ whole genome shotgun (WGS) entry which is preliminary data.</text>
</comment>
<dbReference type="InterPro" id="IPR009003">
    <property type="entry name" value="Peptidase_S1_PA"/>
</dbReference>
<dbReference type="AlphaFoldDB" id="A0AAD4PJJ7"/>
<dbReference type="InterPro" id="IPR051487">
    <property type="entry name" value="Ser/Thr_Proteases_Immune/Dev"/>
</dbReference>
<evidence type="ECO:0000313" key="6">
    <source>
        <dbReference type="Proteomes" id="UP001200034"/>
    </source>
</evidence>
<gene>
    <name evidence="5" type="ORF">KR093_007402</name>
</gene>
<evidence type="ECO:0000256" key="3">
    <source>
        <dbReference type="SAM" id="SignalP"/>
    </source>
</evidence>
<keyword evidence="6" id="KW-1185">Reference proteome</keyword>
<evidence type="ECO:0000256" key="1">
    <source>
        <dbReference type="ARBA" id="ARBA00023157"/>
    </source>
</evidence>
<accession>A0AAD4PJJ7</accession>
<dbReference type="PROSITE" id="PS50240">
    <property type="entry name" value="TRYPSIN_DOM"/>
    <property type="match status" value="1"/>
</dbReference>
<dbReference type="InterPro" id="IPR043504">
    <property type="entry name" value="Peptidase_S1_PA_chymotrypsin"/>
</dbReference>
<dbReference type="Pfam" id="PF00089">
    <property type="entry name" value="Trypsin"/>
    <property type="match status" value="1"/>
</dbReference>
<dbReference type="CDD" id="cd00190">
    <property type="entry name" value="Tryp_SPc"/>
    <property type="match status" value="1"/>
</dbReference>
<dbReference type="PRINTS" id="PR00722">
    <property type="entry name" value="CHYMOTRYPSIN"/>
</dbReference>
<dbReference type="InterPro" id="IPR001254">
    <property type="entry name" value="Trypsin_dom"/>
</dbReference>
<dbReference type="InterPro" id="IPR018114">
    <property type="entry name" value="TRYPSIN_HIS"/>
</dbReference>
<dbReference type="SMART" id="SM00020">
    <property type="entry name" value="Tryp_SPc"/>
    <property type="match status" value="1"/>
</dbReference>
<evidence type="ECO:0000256" key="2">
    <source>
        <dbReference type="ARBA" id="ARBA00024195"/>
    </source>
</evidence>
<dbReference type="InterPro" id="IPR001314">
    <property type="entry name" value="Peptidase_S1A"/>
</dbReference>
<evidence type="ECO:0000259" key="4">
    <source>
        <dbReference type="PROSITE" id="PS50240"/>
    </source>
</evidence>
<dbReference type="PANTHER" id="PTHR24256">
    <property type="entry name" value="TRYPTASE-RELATED"/>
    <property type="match status" value="1"/>
</dbReference>
<dbReference type="SUPFAM" id="SSF50494">
    <property type="entry name" value="Trypsin-like serine proteases"/>
    <property type="match status" value="1"/>
</dbReference>
<feature type="chain" id="PRO_5041900655" description="Peptidase S1 domain-containing protein" evidence="3">
    <location>
        <begin position="17"/>
        <end position="273"/>
    </location>
</feature>
<dbReference type="Proteomes" id="UP001200034">
    <property type="component" value="Unassembled WGS sequence"/>
</dbReference>
<comment type="similarity">
    <text evidence="2">Belongs to the peptidase S1 family. CLIP subfamily.</text>
</comment>
<dbReference type="FunFam" id="2.40.10.10:FF:000068">
    <property type="entry name" value="transmembrane protease serine 2"/>
    <property type="match status" value="1"/>
</dbReference>
<organism evidence="5 6">
    <name type="scientific">Drosophila rubida</name>
    <dbReference type="NCBI Taxonomy" id="30044"/>
    <lineage>
        <taxon>Eukaryota</taxon>
        <taxon>Metazoa</taxon>
        <taxon>Ecdysozoa</taxon>
        <taxon>Arthropoda</taxon>
        <taxon>Hexapoda</taxon>
        <taxon>Insecta</taxon>
        <taxon>Pterygota</taxon>
        <taxon>Neoptera</taxon>
        <taxon>Endopterygota</taxon>
        <taxon>Diptera</taxon>
        <taxon>Brachycera</taxon>
        <taxon>Muscomorpha</taxon>
        <taxon>Ephydroidea</taxon>
        <taxon>Drosophilidae</taxon>
        <taxon>Drosophila</taxon>
    </lineage>
</organism>
<reference evidence="5" key="1">
    <citation type="journal article" date="2021" name="Mol. Ecol. Resour.">
        <title>Phylogenomic analyses of the genus Drosophila reveals genomic signals of climate adaptation.</title>
        <authorList>
            <person name="Li F."/>
            <person name="Rane R.V."/>
            <person name="Luria V."/>
            <person name="Xiong Z."/>
            <person name="Chen J."/>
            <person name="Li Z."/>
            <person name="Catullo R.A."/>
            <person name="Griffin P.C."/>
            <person name="Schiffer M."/>
            <person name="Pearce S."/>
            <person name="Lee S.F."/>
            <person name="McElroy K."/>
            <person name="Stocker A."/>
            <person name="Shirriffs J."/>
            <person name="Cockerell F."/>
            <person name="Coppin C."/>
            <person name="Sgro C.M."/>
            <person name="Karger A."/>
            <person name="Cain J.W."/>
            <person name="Weber J.A."/>
            <person name="Santpere G."/>
            <person name="Kirschner M.W."/>
            <person name="Hoffmann A.A."/>
            <person name="Oakeshott J.G."/>
            <person name="Zhang G."/>
        </authorList>
    </citation>
    <scope>NUCLEOTIDE SEQUENCE</scope>
    <source>
        <strain evidence="5">BGI-SZ-2011g</strain>
    </source>
</reference>
<name>A0AAD4PJJ7_9MUSC</name>
<evidence type="ECO:0000313" key="5">
    <source>
        <dbReference type="EMBL" id="KAH8365929.1"/>
    </source>
</evidence>
<dbReference type="GO" id="GO:0004252">
    <property type="term" value="F:serine-type endopeptidase activity"/>
    <property type="evidence" value="ECO:0007669"/>
    <property type="project" value="InterPro"/>
</dbReference>
<proteinExistence type="inferred from homology"/>
<dbReference type="Gene3D" id="2.40.10.10">
    <property type="entry name" value="Trypsin-like serine proteases"/>
    <property type="match status" value="2"/>
</dbReference>
<dbReference type="PROSITE" id="PS00134">
    <property type="entry name" value="TRYPSIN_HIS"/>
    <property type="match status" value="1"/>
</dbReference>
<dbReference type="EMBL" id="JAJJHW010002774">
    <property type="protein sequence ID" value="KAH8365929.1"/>
    <property type="molecule type" value="Genomic_DNA"/>
</dbReference>
<keyword evidence="3" id="KW-0732">Signal</keyword>